<dbReference type="EMBL" id="KQ435794">
    <property type="protein sequence ID" value="KOX73692.1"/>
    <property type="molecule type" value="Genomic_DNA"/>
</dbReference>
<dbReference type="OrthoDB" id="7599992at2759"/>
<gene>
    <name evidence="11" type="ORF">WN51_13770</name>
</gene>
<keyword evidence="7 10" id="KW-0472">Membrane</keyword>
<keyword evidence="6 10" id="KW-1133">Transmembrane helix</keyword>
<feature type="transmembrane region" description="Helical" evidence="10">
    <location>
        <begin position="195"/>
        <end position="226"/>
    </location>
</feature>
<evidence type="ECO:0000313" key="11">
    <source>
        <dbReference type="EMBL" id="KOX73692.1"/>
    </source>
</evidence>
<sequence>MANRKEETEEKRLEKELKRGLRYVEPFVTVLGAWPLGPESASCLKILQRLIAPICIFLISFTTWPGFYYVFFKEKDSKRKLQIMPPTINSMFQLSQYIVVLSKMKNIRMALNDIRNDWFHTTEENRQFFRENAKVGKKIISILAIIMYCGGIGFRIMLPLLKGRIVLPDNTTVRLLPSPIYLPFVNEQVTPYYEIIFVLLALGGICNCTILTSTTAIIMMISLHLCGLIRILREKMINLTEKSNINEVTIQRNMVTVIEHHTKIKTSGKISMSLLWWCISY</sequence>
<keyword evidence="3" id="KW-0716">Sensory transduction</keyword>
<evidence type="ECO:0000256" key="1">
    <source>
        <dbReference type="ARBA" id="ARBA00004651"/>
    </source>
</evidence>
<keyword evidence="2" id="KW-1003">Cell membrane</keyword>
<keyword evidence="5" id="KW-0552">Olfaction</keyword>
<evidence type="ECO:0000256" key="9">
    <source>
        <dbReference type="ARBA" id="ARBA00023224"/>
    </source>
</evidence>
<dbReference type="PANTHER" id="PTHR21137:SF35">
    <property type="entry name" value="ODORANT RECEPTOR 19A-RELATED"/>
    <property type="match status" value="1"/>
</dbReference>
<evidence type="ECO:0000313" key="12">
    <source>
        <dbReference type="Proteomes" id="UP000053105"/>
    </source>
</evidence>
<feature type="transmembrane region" description="Helical" evidence="10">
    <location>
        <begin position="20"/>
        <end position="38"/>
    </location>
</feature>
<dbReference type="GO" id="GO:0005549">
    <property type="term" value="F:odorant binding"/>
    <property type="evidence" value="ECO:0007669"/>
    <property type="project" value="InterPro"/>
</dbReference>
<proteinExistence type="predicted"/>
<evidence type="ECO:0000256" key="10">
    <source>
        <dbReference type="SAM" id="Phobius"/>
    </source>
</evidence>
<evidence type="ECO:0000256" key="2">
    <source>
        <dbReference type="ARBA" id="ARBA00022475"/>
    </source>
</evidence>
<dbReference type="AlphaFoldDB" id="A0A0N0BFQ5"/>
<accession>A0A0N0BFQ5</accession>
<dbReference type="PANTHER" id="PTHR21137">
    <property type="entry name" value="ODORANT RECEPTOR"/>
    <property type="match status" value="1"/>
</dbReference>
<evidence type="ECO:0008006" key="13">
    <source>
        <dbReference type="Google" id="ProtNLM"/>
    </source>
</evidence>
<name>A0A0N0BFQ5_9HYME</name>
<evidence type="ECO:0000256" key="7">
    <source>
        <dbReference type="ARBA" id="ARBA00023136"/>
    </source>
</evidence>
<keyword evidence="4 10" id="KW-0812">Transmembrane</keyword>
<comment type="subcellular location">
    <subcellularLocation>
        <location evidence="1">Cell membrane</location>
        <topology evidence="1">Multi-pass membrane protein</topology>
    </subcellularLocation>
</comment>
<protein>
    <recommendedName>
        <fullName evidence="13">Odorant receptor 13a</fullName>
    </recommendedName>
</protein>
<dbReference type="Pfam" id="PF02949">
    <property type="entry name" value="7tm_6"/>
    <property type="match status" value="1"/>
</dbReference>
<dbReference type="InterPro" id="IPR004117">
    <property type="entry name" value="7tm6_olfct_rcpt"/>
</dbReference>
<dbReference type="Proteomes" id="UP000053105">
    <property type="component" value="Unassembled WGS sequence"/>
</dbReference>
<evidence type="ECO:0000256" key="5">
    <source>
        <dbReference type="ARBA" id="ARBA00022725"/>
    </source>
</evidence>
<dbReference type="GO" id="GO:0004984">
    <property type="term" value="F:olfactory receptor activity"/>
    <property type="evidence" value="ECO:0007669"/>
    <property type="project" value="InterPro"/>
</dbReference>
<dbReference type="GO" id="GO:0007165">
    <property type="term" value="P:signal transduction"/>
    <property type="evidence" value="ECO:0007669"/>
    <property type="project" value="UniProtKB-KW"/>
</dbReference>
<evidence type="ECO:0000256" key="6">
    <source>
        <dbReference type="ARBA" id="ARBA00022989"/>
    </source>
</evidence>
<feature type="transmembrane region" description="Helical" evidence="10">
    <location>
        <begin position="50"/>
        <end position="71"/>
    </location>
</feature>
<evidence type="ECO:0000256" key="4">
    <source>
        <dbReference type="ARBA" id="ARBA00022692"/>
    </source>
</evidence>
<keyword evidence="8" id="KW-0675">Receptor</keyword>
<reference evidence="11 12" key="1">
    <citation type="submission" date="2015-07" db="EMBL/GenBank/DDBJ databases">
        <title>The genome of Melipona quadrifasciata.</title>
        <authorList>
            <person name="Pan H."/>
            <person name="Kapheim K."/>
        </authorList>
    </citation>
    <scope>NUCLEOTIDE SEQUENCE [LARGE SCALE GENOMIC DNA]</scope>
    <source>
        <strain evidence="11">0111107301</strain>
        <tissue evidence="11">Whole body</tissue>
    </source>
</reference>
<evidence type="ECO:0000256" key="3">
    <source>
        <dbReference type="ARBA" id="ARBA00022606"/>
    </source>
</evidence>
<dbReference type="GO" id="GO:0005886">
    <property type="term" value="C:plasma membrane"/>
    <property type="evidence" value="ECO:0007669"/>
    <property type="project" value="UniProtKB-SubCell"/>
</dbReference>
<evidence type="ECO:0000256" key="8">
    <source>
        <dbReference type="ARBA" id="ARBA00023170"/>
    </source>
</evidence>
<keyword evidence="9" id="KW-0807">Transducer</keyword>
<organism evidence="11 12">
    <name type="scientific">Melipona quadrifasciata</name>
    <dbReference type="NCBI Taxonomy" id="166423"/>
    <lineage>
        <taxon>Eukaryota</taxon>
        <taxon>Metazoa</taxon>
        <taxon>Ecdysozoa</taxon>
        <taxon>Arthropoda</taxon>
        <taxon>Hexapoda</taxon>
        <taxon>Insecta</taxon>
        <taxon>Pterygota</taxon>
        <taxon>Neoptera</taxon>
        <taxon>Endopterygota</taxon>
        <taxon>Hymenoptera</taxon>
        <taxon>Apocrita</taxon>
        <taxon>Aculeata</taxon>
        <taxon>Apoidea</taxon>
        <taxon>Anthophila</taxon>
        <taxon>Apidae</taxon>
        <taxon>Melipona</taxon>
    </lineage>
</organism>
<keyword evidence="12" id="KW-1185">Reference proteome</keyword>
<feature type="transmembrane region" description="Helical" evidence="10">
    <location>
        <begin position="139"/>
        <end position="158"/>
    </location>
</feature>